<dbReference type="InterPro" id="IPR017853">
    <property type="entry name" value="GH"/>
</dbReference>
<dbReference type="PANTHER" id="PTHR45708">
    <property type="entry name" value="ENDOCHITINASE"/>
    <property type="match status" value="1"/>
</dbReference>
<keyword evidence="3" id="KW-0147">Chitin-binding</keyword>
<dbReference type="OrthoDB" id="6020543at2759"/>
<keyword evidence="5" id="KW-0146">Chitin degradation</keyword>
<dbReference type="GO" id="GO:0008843">
    <property type="term" value="F:endochitinase activity"/>
    <property type="evidence" value="ECO:0007669"/>
    <property type="project" value="UniProtKB-EC"/>
</dbReference>
<dbReference type="EC" id="3.2.1.14" evidence="2"/>
<sequence length="353" mass="37117">MLAKSLLLCMASALAAASEVAVYWGQNSAGGQERLSTYCDSTSVDIVLVSFINGFPDLEVNFSNQCGLTYPSGLLHCPQIGEDIKYCQSKGKKVMISMGGASGTYGFSSEAEGSEFATTLWNKFGGGSDAERPFDDAVVDGFDFDIEHGAETGYVALAKGLQSYFASASKKYYLSAAPQCPYPDATLNQLLTSVALDYSFIQFYNNYCSLGPNFNWASWAEYAATVSPNKDIQLFLGLPGSAASAAGYTPSATVDQYLSDIQCGPNFGGFAIWDASSAWSNVDSNGDNYAVQLKNLLNEADPCTTSASSSSTTSTKSSTTAATTSAITVTSDVLSSSAFYGNVSSSAIPTSSE</sequence>
<dbReference type="GO" id="GO:0000272">
    <property type="term" value="P:polysaccharide catabolic process"/>
    <property type="evidence" value="ECO:0007669"/>
    <property type="project" value="UniProtKB-KW"/>
</dbReference>
<proteinExistence type="inferred from homology"/>
<dbReference type="PROSITE" id="PS01095">
    <property type="entry name" value="GH18_1"/>
    <property type="match status" value="1"/>
</dbReference>
<keyword evidence="8" id="KW-0624">Polysaccharide degradation</keyword>
<dbReference type="InterPro" id="IPR001579">
    <property type="entry name" value="Glyco_hydro_18_chit_AS"/>
</dbReference>
<keyword evidence="15" id="KW-1185">Reference proteome</keyword>
<keyword evidence="12" id="KW-0732">Signal</keyword>
<evidence type="ECO:0000256" key="3">
    <source>
        <dbReference type="ARBA" id="ARBA00022669"/>
    </source>
</evidence>
<accession>A0A9P7V4P6</accession>
<dbReference type="Gene3D" id="3.20.20.80">
    <property type="entry name" value="Glycosidases"/>
    <property type="match status" value="1"/>
</dbReference>
<evidence type="ECO:0000259" key="13">
    <source>
        <dbReference type="PROSITE" id="PS51910"/>
    </source>
</evidence>
<keyword evidence="7 9" id="KW-0326">Glycosidase</keyword>
<evidence type="ECO:0000256" key="5">
    <source>
        <dbReference type="ARBA" id="ARBA00023024"/>
    </source>
</evidence>
<dbReference type="GeneID" id="66117305"/>
<comment type="similarity">
    <text evidence="10">Belongs to the glycosyl hydrolase 18 family.</text>
</comment>
<dbReference type="PANTHER" id="PTHR45708:SF49">
    <property type="entry name" value="ENDOCHITINASE"/>
    <property type="match status" value="1"/>
</dbReference>
<evidence type="ECO:0000256" key="11">
    <source>
        <dbReference type="SAM" id="MobiDB-lite"/>
    </source>
</evidence>
<evidence type="ECO:0000256" key="2">
    <source>
        <dbReference type="ARBA" id="ARBA00012729"/>
    </source>
</evidence>
<evidence type="ECO:0000256" key="9">
    <source>
        <dbReference type="RuleBase" id="RU000489"/>
    </source>
</evidence>
<organism evidence="14 15">
    <name type="scientific">Scheffersomyces spartinae</name>
    <dbReference type="NCBI Taxonomy" id="45513"/>
    <lineage>
        <taxon>Eukaryota</taxon>
        <taxon>Fungi</taxon>
        <taxon>Dikarya</taxon>
        <taxon>Ascomycota</taxon>
        <taxon>Saccharomycotina</taxon>
        <taxon>Pichiomycetes</taxon>
        <taxon>Debaryomycetaceae</taxon>
        <taxon>Scheffersomyces</taxon>
    </lineage>
</organism>
<dbReference type="EMBL" id="JAHMUF010000049">
    <property type="protein sequence ID" value="KAG7191254.1"/>
    <property type="molecule type" value="Genomic_DNA"/>
</dbReference>
<evidence type="ECO:0000256" key="6">
    <source>
        <dbReference type="ARBA" id="ARBA00023277"/>
    </source>
</evidence>
<dbReference type="Proteomes" id="UP000790833">
    <property type="component" value="Unassembled WGS sequence"/>
</dbReference>
<feature type="domain" description="GH18" evidence="13">
    <location>
        <begin position="18"/>
        <end position="300"/>
    </location>
</feature>
<evidence type="ECO:0000256" key="1">
    <source>
        <dbReference type="ARBA" id="ARBA00000822"/>
    </source>
</evidence>
<evidence type="ECO:0000256" key="4">
    <source>
        <dbReference type="ARBA" id="ARBA00022801"/>
    </source>
</evidence>
<comment type="catalytic activity">
    <reaction evidence="1">
        <text>Random endo-hydrolysis of N-acetyl-beta-D-glucosaminide (1-&gt;4)-beta-linkages in chitin and chitodextrins.</text>
        <dbReference type="EC" id="3.2.1.14"/>
    </reaction>
</comment>
<gene>
    <name evidence="14" type="primary">CHT1_3</name>
    <name evidence="14" type="ORF">KQ657_003931</name>
</gene>
<dbReference type="CDD" id="cd02877">
    <property type="entry name" value="GH18_hevamine_XipI_class_III"/>
    <property type="match status" value="1"/>
</dbReference>
<feature type="region of interest" description="Disordered" evidence="11">
    <location>
        <begin position="304"/>
        <end position="324"/>
    </location>
</feature>
<evidence type="ECO:0000256" key="12">
    <source>
        <dbReference type="SAM" id="SignalP"/>
    </source>
</evidence>
<reference evidence="14" key="1">
    <citation type="submission" date="2021-03" db="EMBL/GenBank/DDBJ databases">
        <authorList>
            <person name="Palmer J.M."/>
        </authorList>
    </citation>
    <scope>NUCLEOTIDE SEQUENCE</scope>
    <source>
        <strain evidence="14">ARV_011</strain>
    </source>
</reference>
<dbReference type="InterPro" id="IPR050542">
    <property type="entry name" value="Glycosyl_Hydrlase18_Chitinase"/>
</dbReference>
<evidence type="ECO:0000313" key="14">
    <source>
        <dbReference type="EMBL" id="KAG7191254.1"/>
    </source>
</evidence>
<keyword evidence="6" id="KW-0119">Carbohydrate metabolism</keyword>
<dbReference type="SUPFAM" id="SSF51445">
    <property type="entry name" value="(Trans)glycosidases"/>
    <property type="match status" value="1"/>
</dbReference>
<dbReference type="AlphaFoldDB" id="A0A9P7V4P6"/>
<dbReference type="RefSeq" id="XP_043046809.1">
    <property type="nucleotide sequence ID" value="XM_043194625.1"/>
</dbReference>
<dbReference type="GO" id="GO:0006032">
    <property type="term" value="P:chitin catabolic process"/>
    <property type="evidence" value="ECO:0007669"/>
    <property type="project" value="UniProtKB-KW"/>
</dbReference>
<dbReference type="InterPro" id="IPR045321">
    <property type="entry name" value="Cts1-like"/>
</dbReference>
<dbReference type="GO" id="GO:0005576">
    <property type="term" value="C:extracellular region"/>
    <property type="evidence" value="ECO:0007669"/>
    <property type="project" value="TreeGrafter"/>
</dbReference>
<evidence type="ECO:0000256" key="8">
    <source>
        <dbReference type="ARBA" id="ARBA00023326"/>
    </source>
</evidence>
<dbReference type="PROSITE" id="PS51910">
    <property type="entry name" value="GH18_2"/>
    <property type="match status" value="1"/>
</dbReference>
<keyword evidence="4 9" id="KW-0378">Hydrolase</keyword>
<feature type="non-terminal residue" evidence="14">
    <location>
        <position position="353"/>
    </location>
</feature>
<name>A0A9P7V4P6_9ASCO</name>
<dbReference type="Pfam" id="PF00704">
    <property type="entry name" value="Glyco_hydro_18"/>
    <property type="match status" value="1"/>
</dbReference>
<dbReference type="GO" id="GO:0008061">
    <property type="term" value="F:chitin binding"/>
    <property type="evidence" value="ECO:0007669"/>
    <property type="project" value="UniProtKB-KW"/>
</dbReference>
<dbReference type="InterPro" id="IPR001223">
    <property type="entry name" value="Glyco_hydro18_cat"/>
</dbReference>
<evidence type="ECO:0000256" key="10">
    <source>
        <dbReference type="RuleBase" id="RU004453"/>
    </source>
</evidence>
<evidence type="ECO:0000313" key="15">
    <source>
        <dbReference type="Proteomes" id="UP000790833"/>
    </source>
</evidence>
<comment type="caution">
    <text evidence="14">The sequence shown here is derived from an EMBL/GenBank/DDBJ whole genome shotgun (WGS) entry which is preliminary data.</text>
</comment>
<protein>
    <recommendedName>
        <fullName evidence="2">chitinase</fullName>
        <ecNumber evidence="2">3.2.1.14</ecNumber>
    </recommendedName>
</protein>
<feature type="chain" id="PRO_5040288219" description="chitinase" evidence="12">
    <location>
        <begin position="18"/>
        <end position="353"/>
    </location>
</feature>
<evidence type="ECO:0000256" key="7">
    <source>
        <dbReference type="ARBA" id="ARBA00023295"/>
    </source>
</evidence>
<feature type="signal peptide" evidence="12">
    <location>
        <begin position="1"/>
        <end position="17"/>
    </location>
</feature>